<keyword evidence="3" id="KW-1185">Reference proteome</keyword>
<accession>A0A7W8A311</accession>
<feature type="compositionally biased region" description="Basic and acidic residues" evidence="1">
    <location>
        <begin position="103"/>
        <end position="112"/>
    </location>
</feature>
<name>A0A7W8A311_9ACTN</name>
<comment type="caution">
    <text evidence="2">The sequence shown here is derived from an EMBL/GenBank/DDBJ whole genome shotgun (WGS) entry which is preliminary data.</text>
</comment>
<feature type="compositionally biased region" description="Gly residues" evidence="1">
    <location>
        <begin position="121"/>
        <end position="136"/>
    </location>
</feature>
<sequence length="146" mass="13710">MPRTAALEELTQGQGGVVGAVGVHAVEDDVAAPGGQHVALGGQAVGVLDAEPGQAGVAVPEPDGHGGAGVGPVGGGHPLDAGVGEDLPDDGLGVRVALAGTDQSHDGGDREAVGAGLQLLGHGGEPEGAGRGGSGDEQGSREEAGG</sequence>
<gene>
    <name evidence="2" type="ORF">HNR40_004071</name>
</gene>
<evidence type="ECO:0000313" key="3">
    <source>
        <dbReference type="Proteomes" id="UP000568380"/>
    </source>
</evidence>
<organism evidence="2 3">
    <name type="scientific">Nonomuraea endophytica</name>
    <dbReference type="NCBI Taxonomy" id="714136"/>
    <lineage>
        <taxon>Bacteria</taxon>
        <taxon>Bacillati</taxon>
        <taxon>Actinomycetota</taxon>
        <taxon>Actinomycetes</taxon>
        <taxon>Streptosporangiales</taxon>
        <taxon>Streptosporangiaceae</taxon>
        <taxon>Nonomuraea</taxon>
    </lineage>
</organism>
<evidence type="ECO:0000313" key="2">
    <source>
        <dbReference type="EMBL" id="MBB5078585.1"/>
    </source>
</evidence>
<reference evidence="2 3" key="1">
    <citation type="submission" date="2020-08" db="EMBL/GenBank/DDBJ databases">
        <title>Genomic Encyclopedia of Type Strains, Phase IV (KMG-IV): sequencing the most valuable type-strain genomes for metagenomic binning, comparative biology and taxonomic classification.</title>
        <authorList>
            <person name="Goeker M."/>
        </authorList>
    </citation>
    <scope>NUCLEOTIDE SEQUENCE [LARGE SCALE GENOMIC DNA]</scope>
    <source>
        <strain evidence="2 3">DSM 45385</strain>
    </source>
</reference>
<feature type="region of interest" description="Disordered" evidence="1">
    <location>
        <begin position="54"/>
        <end position="146"/>
    </location>
</feature>
<dbReference type="Proteomes" id="UP000568380">
    <property type="component" value="Unassembled WGS sequence"/>
</dbReference>
<feature type="compositionally biased region" description="Gly residues" evidence="1">
    <location>
        <begin position="65"/>
        <end position="77"/>
    </location>
</feature>
<protein>
    <submittedName>
        <fullName evidence="2">Uncharacterized protein</fullName>
    </submittedName>
</protein>
<proteinExistence type="predicted"/>
<dbReference type="EMBL" id="JACHIN010000005">
    <property type="protein sequence ID" value="MBB5078585.1"/>
    <property type="molecule type" value="Genomic_DNA"/>
</dbReference>
<dbReference type="AlphaFoldDB" id="A0A7W8A311"/>
<evidence type="ECO:0000256" key="1">
    <source>
        <dbReference type="SAM" id="MobiDB-lite"/>
    </source>
</evidence>